<dbReference type="PROSITE" id="PS51257">
    <property type="entry name" value="PROKAR_LIPOPROTEIN"/>
    <property type="match status" value="1"/>
</dbReference>
<dbReference type="Proteomes" id="UP000294749">
    <property type="component" value="Unassembled WGS sequence"/>
</dbReference>
<proteinExistence type="predicted"/>
<organism evidence="1 2">
    <name type="scientific">Maribacter spongiicola</name>
    <dbReference type="NCBI Taxonomy" id="1206753"/>
    <lineage>
        <taxon>Bacteria</taxon>
        <taxon>Pseudomonadati</taxon>
        <taxon>Bacteroidota</taxon>
        <taxon>Flavobacteriia</taxon>
        <taxon>Flavobacteriales</taxon>
        <taxon>Flavobacteriaceae</taxon>
        <taxon>Maribacter</taxon>
    </lineage>
</organism>
<evidence type="ECO:0000313" key="1">
    <source>
        <dbReference type="EMBL" id="TDT45115.1"/>
    </source>
</evidence>
<accession>A0A4R7K397</accession>
<sequence>MMKKISLTVMLCVILGSCYQPERDCEKYKTGSFKFTYEIGDTLKEGKFIRTKDYSVDYYENKIDSATVRWFNDCEFVLQDIRSKTAIHYKIISTTDSSYTFQYKSAVKDPNKQLIVKTGTAIKLTNP</sequence>
<gene>
    <name evidence="1" type="ORF">CLV90_2199</name>
</gene>
<keyword evidence="2" id="KW-1185">Reference proteome</keyword>
<name>A0A4R7K397_9FLAO</name>
<dbReference type="EMBL" id="SOAY01000011">
    <property type="protein sequence ID" value="TDT45115.1"/>
    <property type="molecule type" value="Genomic_DNA"/>
</dbReference>
<comment type="caution">
    <text evidence="1">The sequence shown here is derived from an EMBL/GenBank/DDBJ whole genome shotgun (WGS) entry which is preliminary data.</text>
</comment>
<evidence type="ECO:0008006" key="3">
    <source>
        <dbReference type="Google" id="ProtNLM"/>
    </source>
</evidence>
<dbReference type="AlphaFoldDB" id="A0A4R7K397"/>
<dbReference type="RefSeq" id="WP_243835370.1">
    <property type="nucleotide sequence ID" value="NZ_SOAY01000011.1"/>
</dbReference>
<protein>
    <recommendedName>
        <fullName evidence="3">DNA topoisomerase IV</fullName>
    </recommendedName>
</protein>
<evidence type="ECO:0000313" key="2">
    <source>
        <dbReference type="Proteomes" id="UP000294749"/>
    </source>
</evidence>
<reference evidence="1 2" key="1">
    <citation type="submission" date="2019-03" db="EMBL/GenBank/DDBJ databases">
        <title>Genomic Encyclopedia of Archaeal and Bacterial Type Strains, Phase II (KMG-II): from individual species to whole genera.</title>
        <authorList>
            <person name="Goeker M."/>
        </authorList>
    </citation>
    <scope>NUCLEOTIDE SEQUENCE [LARGE SCALE GENOMIC DNA]</scope>
    <source>
        <strain evidence="1 2">DSM 25233</strain>
    </source>
</reference>